<organism evidence="1">
    <name type="scientific">Haemonchus placei</name>
    <name type="common">Barber's pole worm</name>
    <dbReference type="NCBI Taxonomy" id="6290"/>
    <lineage>
        <taxon>Eukaryota</taxon>
        <taxon>Metazoa</taxon>
        <taxon>Ecdysozoa</taxon>
        <taxon>Nematoda</taxon>
        <taxon>Chromadorea</taxon>
        <taxon>Rhabditida</taxon>
        <taxon>Rhabditina</taxon>
        <taxon>Rhabditomorpha</taxon>
        <taxon>Strongyloidea</taxon>
        <taxon>Trichostrongylidae</taxon>
        <taxon>Haemonchus</taxon>
    </lineage>
</organism>
<proteinExistence type="predicted"/>
<name>A0A0N4WF66_HAEPC</name>
<evidence type="ECO:0000313" key="1">
    <source>
        <dbReference type="WBParaSite" id="HPLM_0000932901-mRNA-1"/>
    </source>
</evidence>
<reference evidence="1" key="1">
    <citation type="submission" date="2017-02" db="UniProtKB">
        <authorList>
            <consortium name="WormBaseParasite"/>
        </authorList>
    </citation>
    <scope>IDENTIFICATION</scope>
</reference>
<accession>A0A0N4WF66</accession>
<dbReference type="WBParaSite" id="HPLM_0000932901-mRNA-1">
    <property type="protein sequence ID" value="HPLM_0000932901-mRNA-1"/>
    <property type="gene ID" value="HPLM_0000932901"/>
</dbReference>
<sequence>MFEDTREITSQLCDRLVSERVLVKRLDLPDVESPQDQVKIRNLLNPGDSEQIVVIRDITYTLSGMSFSSVVNDHKSGIKLSVDSWQTVGSSECVRCLL</sequence>
<protein>
    <submittedName>
        <fullName evidence="1">Resolvase/invertase-type recombinase catalytic domain-containing protein</fullName>
    </submittedName>
</protein>
<dbReference type="AlphaFoldDB" id="A0A0N4WF66"/>